<organism evidence="2">
    <name type="scientific">Vibrio nigripulchritudo</name>
    <dbReference type="NCBI Taxonomy" id="28173"/>
    <lineage>
        <taxon>Bacteria</taxon>
        <taxon>Pseudomonadati</taxon>
        <taxon>Pseudomonadota</taxon>
        <taxon>Gammaproteobacteria</taxon>
        <taxon>Vibrionales</taxon>
        <taxon>Vibrionaceae</taxon>
        <taxon>Vibrio</taxon>
    </lineage>
</organism>
<proteinExistence type="predicted"/>
<protein>
    <submittedName>
        <fullName evidence="2">Conjugative transfer protein TraN</fullName>
    </submittedName>
</protein>
<keyword evidence="1" id="KW-0732">Signal</keyword>
<sequence length="575" mass="64210">MSPFTICGWGILLLGCVMPSHAAQDTHYNEALPWAQQTQSSITDRIDPQSIEPLLCEDTSCSPPWQEGLTPAQIEHQKNQRYFTDDVASSLADNFNRGRPNPALDRSYRHALIGQQFAKSITHGESGPYIDCEAGRQCQPVDVTKTCERPTDNPVVCEKLPVFKVSSVPVTYVCPEGWQRTGRYCQGTQPECRYDERHFISSSGGNCGWVNSTTYIWEGRRTRAAEGRWRGEQRYHYVTNCRGGEHDGWRKRWEICAMVSRVQPAQVTCPTDYTLSGHTCIRQTLTWHTECPLTASCRRTSEQCIEPEETRDINGLPVTLPCWRYHLTHHCAFEDTCPALSDCQFMNAECSLTQQGICVLEQVSLQCQETSCHHTELICGETSFCLDGDCYEARPRLSSDFNRAASALSALAAAATQLGEPPILFKGRGMDCSVGMVGFRDCCADGGWGQGLGYQCSETEQALGHAKEAETTVYLGTFCAERVFGVCTRTKKAYCVFDNKLARIIQRQGAVGQLGLSLGTPERPLCQGITPKQLQGIRFDHLDFHDFYQDLHDGTQVPDATEIKQRLLTAYGGQR</sequence>
<dbReference type="InterPro" id="IPR014121">
    <property type="entry name" value="TraN_Ftype"/>
</dbReference>
<dbReference type="NCBIfam" id="TIGR02750">
    <property type="entry name" value="TraN_Ftype"/>
    <property type="match status" value="1"/>
</dbReference>
<dbReference type="Pfam" id="PF06986">
    <property type="entry name" value="F_T4SS_TraN"/>
    <property type="match status" value="1"/>
</dbReference>
<geneLocation type="plasmid" evidence="2">
    <name>VIBNI_pA</name>
</geneLocation>
<feature type="signal peptide" evidence="1">
    <location>
        <begin position="1"/>
        <end position="22"/>
    </location>
</feature>
<gene>
    <name evidence="2" type="ORF">VIBNI_0118</name>
</gene>
<reference evidence="2" key="1">
    <citation type="submission" date="2010-02" db="EMBL/GenBank/DDBJ databases">
        <authorList>
            <person name="Genoscope - CEA"/>
        </authorList>
    </citation>
    <scope>NUCLEOTIDE SEQUENCE</scope>
    <source>
        <plasmid evidence="2">VIBNI_pA</plasmid>
    </source>
</reference>
<feature type="chain" id="PRO_5040218509" evidence="1">
    <location>
        <begin position="23"/>
        <end position="575"/>
    </location>
</feature>
<dbReference type="EMBL" id="FP893246">
    <property type="protein sequence ID" value="CBJ93148.1"/>
    <property type="molecule type" value="Genomic_DNA"/>
</dbReference>
<evidence type="ECO:0000256" key="1">
    <source>
        <dbReference type="SAM" id="SignalP"/>
    </source>
</evidence>
<dbReference type="AlphaFoldDB" id="A0A9P1JLU2"/>
<keyword evidence="2" id="KW-0614">Plasmid</keyword>
<name>A0A9P1JLU2_9VIBR</name>
<evidence type="ECO:0000313" key="2">
    <source>
        <dbReference type="EMBL" id="CBJ93148.1"/>
    </source>
</evidence>
<accession>A0A9P1JLU2</accession>